<accession>A0ABR7X7P3</accession>
<organism evidence="1 2">
    <name type="scientific">Mucilaginibacter rigui</name>
    <dbReference type="NCBI Taxonomy" id="534635"/>
    <lineage>
        <taxon>Bacteria</taxon>
        <taxon>Pseudomonadati</taxon>
        <taxon>Bacteroidota</taxon>
        <taxon>Sphingobacteriia</taxon>
        <taxon>Sphingobacteriales</taxon>
        <taxon>Sphingobacteriaceae</taxon>
        <taxon>Mucilaginibacter</taxon>
    </lineage>
</organism>
<evidence type="ECO:0000313" key="2">
    <source>
        <dbReference type="Proteomes" id="UP000618754"/>
    </source>
</evidence>
<sequence length="97" mass="10844">MNRNEVISIINSQLLNSEEVKYVSLGAPVTMTSVISLEFTAQGSDFSGTVNLYSREHEPLTLKAQYDNHSTLIDNESAKKRIDKDVVRINAYINSLP</sequence>
<dbReference type="EMBL" id="JACWMW010000002">
    <property type="protein sequence ID" value="MBD1385832.1"/>
    <property type="molecule type" value="Genomic_DNA"/>
</dbReference>
<reference evidence="1 2" key="1">
    <citation type="submission" date="2020-09" db="EMBL/GenBank/DDBJ databases">
        <title>Novel species of Mucilaginibacter isolated from a glacier on the Tibetan Plateau.</title>
        <authorList>
            <person name="Liu Q."/>
            <person name="Xin Y.-H."/>
        </authorList>
    </citation>
    <scope>NUCLEOTIDE SEQUENCE [LARGE SCALE GENOMIC DNA]</scope>
    <source>
        <strain evidence="1 2">CGMCC 1.13878</strain>
    </source>
</reference>
<comment type="caution">
    <text evidence="1">The sequence shown here is derived from an EMBL/GenBank/DDBJ whole genome shotgun (WGS) entry which is preliminary data.</text>
</comment>
<dbReference type="RefSeq" id="WP_191175686.1">
    <property type="nucleotide sequence ID" value="NZ_JACWMW010000002.1"/>
</dbReference>
<evidence type="ECO:0000313" key="1">
    <source>
        <dbReference type="EMBL" id="MBD1385832.1"/>
    </source>
</evidence>
<proteinExistence type="predicted"/>
<keyword evidence="2" id="KW-1185">Reference proteome</keyword>
<name>A0ABR7X7P3_9SPHI</name>
<dbReference type="Proteomes" id="UP000618754">
    <property type="component" value="Unassembled WGS sequence"/>
</dbReference>
<gene>
    <name evidence="1" type="ORF">IDJ75_11125</name>
</gene>
<protein>
    <submittedName>
        <fullName evidence="1">Uncharacterized protein</fullName>
    </submittedName>
</protein>